<dbReference type="InterPro" id="IPR000253">
    <property type="entry name" value="FHA_dom"/>
</dbReference>
<feature type="chain" id="PRO_5044549753" evidence="5">
    <location>
        <begin position="29"/>
        <end position="562"/>
    </location>
</feature>
<dbReference type="SUPFAM" id="SSF50494">
    <property type="entry name" value="Trypsin-like serine proteases"/>
    <property type="match status" value="1"/>
</dbReference>
<dbReference type="Pfam" id="PF13365">
    <property type="entry name" value="Trypsin_2"/>
    <property type="match status" value="1"/>
</dbReference>
<evidence type="ECO:0000256" key="5">
    <source>
        <dbReference type="SAM" id="SignalP"/>
    </source>
</evidence>
<dbReference type="InterPro" id="IPR001940">
    <property type="entry name" value="Peptidase_S1C"/>
</dbReference>
<sequence>MGKKLTKKLLVFLTLMCMIIGMNVSVSAETGSTGNTKAISAAENPADGTLQVWLEYEDDNGNSVALSGGSCFLINEEYVLSNYHIFNLNEEIAPGVTIRSAAMETLGLSELKDNDPHLKIRVYANRDMSVLATIHDSVQSQTMDYVAMKLSDKIYDRKPLALGDSSTVQQTQTVNAYGFPEDSIENKEFNTAADVSATDGTISKLTVGGRADFFEHTAQLNHGNSGGPLVDSNKSVIGVNTFTYGNSSDQKYYAVQINAIKSGLDTFGISYINAGAQATTQTPDEEEPEEKEGPDADLVTALKSEITKAKAVDTKNYTEESVKVLNDTISEAEKVANDTEATDAQVTSATSDVKAAVENLEEKSGMNFLLIGGIAAGVIVVVVVIIIIVVSSNSKKKKKAQAGNGNVPPSGMPQQPNGAVVPPNRAPEQPKAPYAQPYQAEPDGAGETTLLDSGAGETTLLNGAGSAYLIRKKNGEKITINSQNFAIGKERRRVNYCISDNTSVSRYHVVITKKGSDYYAADQKSSNFTFVNGVQLNPYQETLLTDRSTLKISDEEFEFHAS</sequence>
<feature type="domain" description="FHA" evidence="6">
    <location>
        <begin position="485"/>
        <end position="536"/>
    </location>
</feature>
<evidence type="ECO:0000313" key="7">
    <source>
        <dbReference type="EMBL" id="CUN54863.1"/>
    </source>
</evidence>
<feature type="transmembrane region" description="Helical" evidence="4">
    <location>
        <begin position="368"/>
        <end position="390"/>
    </location>
</feature>
<name>A0A173XTJ6_9FIRM</name>
<gene>
    <name evidence="8" type="ORF">EAI93_08230</name>
    <name evidence="7" type="ORF">ERS852456_00188</name>
</gene>
<dbReference type="Gene3D" id="2.60.200.20">
    <property type="match status" value="1"/>
</dbReference>
<dbReference type="PRINTS" id="PR00834">
    <property type="entry name" value="PROTEASES2C"/>
</dbReference>
<dbReference type="GO" id="GO:0006508">
    <property type="term" value="P:proteolysis"/>
    <property type="evidence" value="ECO:0007669"/>
    <property type="project" value="UniProtKB-KW"/>
</dbReference>
<evidence type="ECO:0000256" key="4">
    <source>
        <dbReference type="SAM" id="Phobius"/>
    </source>
</evidence>
<keyword evidence="2" id="KW-0378">Hydrolase</keyword>
<keyword evidence="5" id="KW-0732">Signal</keyword>
<proteinExistence type="predicted"/>
<dbReference type="PANTHER" id="PTHR43343">
    <property type="entry name" value="PEPTIDASE S12"/>
    <property type="match status" value="1"/>
</dbReference>
<protein>
    <submittedName>
        <fullName evidence="8">FHA domain-containing protein</fullName>
    </submittedName>
    <submittedName>
        <fullName evidence="7">Serine endoprotease</fullName>
    </submittedName>
</protein>
<dbReference type="SUPFAM" id="SSF49879">
    <property type="entry name" value="SMAD/FHA domain"/>
    <property type="match status" value="1"/>
</dbReference>
<evidence type="ECO:0000256" key="1">
    <source>
        <dbReference type="ARBA" id="ARBA00022670"/>
    </source>
</evidence>
<evidence type="ECO:0000256" key="3">
    <source>
        <dbReference type="SAM" id="MobiDB-lite"/>
    </source>
</evidence>
<keyword evidence="4" id="KW-0812">Transmembrane</keyword>
<dbReference type="PROSITE" id="PS50006">
    <property type="entry name" value="FHA_DOMAIN"/>
    <property type="match status" value="1"/>
</dbReference>
<dbReference type="Proteomes" id="UP000095787">
    <property type="component" value="Unassembled WGS sequence"/>
</dbReference>
<dbReference type="InterPro" id="IPR009003">
    <property type="entry name" value="Peptidase_S1_PA"/>
</dbReference>
<keyword evidence="4" id="KW-0472">Membrane</keyword>
<organism evidence="7 9">
    <name type="scientific">[Ruminococcus] torques</name>
    <dbReference type="NCBI Taxonomy" id="33039"/>
    <lineage>
        <taxon>Bacteria</taxon>
        <taxon>Bacillati</taxon>
        <taxon>Bacillota</taxon>
        <taxon>Clostridia</taxon>
        <taxon>Lachnospirales</taxon>
        <taxon>Lachnospiraceae</taxon>
        <taxon>Mediterraneibacter</taxon>
    </lineage>
</organism>
<dbReference type="InterPro" id="IPR051201">
    <property type="entry name" value="Chloro_Bact_Ser_Proteases"/>
</dbReference>
<dbReference type="GO" id="GO:0004252">
    <property type="term" value="F:serine-type endopeptidase activity"/>
    <property type="evidence" value="ECO:0007669"/>
    <property type="project" value="InterPro"/>
</dbReference>
<evidence type="ECO:0000313" key="10">
    <source>
        <dbReference type="Proteomes" id="UP000292665"/>
    </source>
</evidence>
<evidence type="ECO:0000256" key="2">
    <source>
        <dbReference type="ARBA" id="ARBA00022801"/>
    </source>
</evidence>
<dbReference type="EMBL" id="CYZO01000002">
    <property type="protein sequence ID" value="CUN54863.1"/>
    <property type="molecule type" value="Genomic_DNA"/>
</dbReference>
<dbReference type="Pfam" id="PF00498">
    <property type="entry name" value="FHA"/>
    <property type="match status" value="1"/>
</dbReference>
<reference evidence="7 9" key="1">
    <citation type="submission" date="2015-09" db="EMBL/GenBank/DDBJ databases">
        <authorList>
            <consortium name="Pathogen Informatics"/>
        </authorList>
    </citation>
    <scope>NUCLEOTIDE SEQUENCE [LARGE SCALE GENOMIC DNA]</scope>
    <source>
        <strain evidence="7 9">2789STDY5834841</strain>
    </source>
</reference>
<dbReference type="Proteomes" id="UP000292665">
    <property type="component" value="Unassembled WGS sequence"/>
</dbReference>
<dbReference type="GeneID" id="97330422"/>
<evidence type="ECO:0000259" key="6">
    <source>
        <dbReference type="PROSITE" id="PS50006"/>
    </source>
</evidence>
<reference evidence="8 10" key="2">
    <citation type="journal article" date="2019" name="Science, e1252229">
        <title>Invertible promoters mediate bacterial phase variation, antibiotic resistance, and host adaptation in the gut.</title>
        <authorList>
            <person name="Jiang X."/>
            <person name="Hall A.B."/>
            <person name="Arthur T.D."/>
            <person name="Plichta D.R."/>
            <person name="Covington C.T."/>
            <person name="Poyet M."/>
            <person name="Crothers J."/>
            <person name="Moses P.L."/>
            <person name="Tolonen A.C."/>
            <person name="Vlamakis H."/>
            <person name="Alm E.J."/>
            <person name="Xavier R.J."/>
        </authorList>
    </citation>
    <scope>NUCLEOTIDE SEQUENCE [LARGE SCALE GENOMIC DNA]</scope>
    <source>
        <strain evidence="8">Aa_0143</strain>
        <strain evidence="10">aa_0143</strain>
    </source>
</reference>
<keyword evidence="4" id="KW-1133">Transmembrane helix</keyword>
<feature type="region of interest" description="Disordered" evidence="3">
    <location>
        <begin position="398"/>
        <end position="453"/>
    </location>
</feature>
<dbReference type="PANTHER" id="PTHR43343:SF3">
    <property type="entry name" value="PROTEASE DO-LIKE 8, CHLOROPLASTIC"/>
    <property type="match status" value="1"/>
</dbReference>
<feature type="signal peptide" evidence="5">
    <location>
        <begin position="1"/>
        <end position="28"/>
    </location>
</feature>
<dbReference type="Gene3D" id="1.20.1270.90">
    <property type="entry name" value="AF1782-like"/>
    <property type="match status" value="1"/>
</dbReference>
<evidence type="ECO:0000313" key="8">
    <source>
        <dbReference type="EMBL" id="RYS79900.1"/>
    </source>
</evidence>
<dbReference type="Gene3D" id="2.40.10.120">
    <property type="match status" value="1"/>
</dbReference>
<keyword evidence="1 7" id="KW-0645">Protease</keyword>
<dbReference type="EMBL" id="RCYR01000014">
    <property type="protein sequence ID" value="RYS79900.1"/>
    <property type="molecule type" value="Genomic_DNA"/>
</dbReference>
<dbReference type="AlphaFoldDB" id="A0A173XTJ6"/>
<dbReference type="InterPro" id="IPR008984">
    <property type="entry name" value="SMAD_FHA_dom_sf"/>
</dbReference>
<accession>A0A173XTJ6</accession>
<evidence type="ECO:0000313" key="9">
    <source>
        <dbReference type="Proteomes" id="UP000095787"/>
    </source>
</evidence>
<dbReference type="RefSeq" id="WP_004848248.1">
    <property type="nucleotide sequence ID" value="NZ_CATVPX010000009.1"/>
</dbReference>
<dbReference type="CDD" id="cd00060">
    <property type="entry name" value="FHA"/>
    <property type="match status" value="1"/>
</dbReference>